<sequence length="94" mass="10721">MTVLILERVKPGLRGELSRWFLEVKAGVFVGTVSAMVRERLWSRICNEAEERYGCLLVHNAANEQGFRIRSYGIPSRQIVDFDGLQLVRIPTDS</sequence>
<reference evidence="1 2" key="1">
    <citation type="journal article" date="2024" name="Front. Microbiol.">
        <title>Novel thermophilic genera Geochorda gen. nov. and Carboxydochorda gen. nov. from the deep terrestrial subsurface reveal the ecophysiological diversity in the class Limnochordia.</title>
        <authorList>
            <person name="Karnachuk O.V."/>
            <person name="Lukina A.P."/>
            <person name="Avakyan M.R."/>
            <person name="Kadnikov V.V."/>
            <person name="Begmatov S."/>
            <person name="Beletsky A.V."/>
            <person name="Vlasova K.G."/>
            <person name="Novikov A.A."/>
            <person name="Shcherbakova V.A."/>
            <person name="Mardanov A.V."/>
            <person name="Ravin N.V."/>
        </authorList>
    </citation>
    <scope>NUCLEOTIDE SEQUENCE [LARGE SCALE GENOMIC DNA]</scope>
    <source>
        <strain evidence="1 2">L945</strain>
    </source>
</reference>
<protein>
    <submittedName>
        <fullName evidence="1">Type I-E CRISPR-associated endoribonuclease Cas2e</fullName>
    </submittedName>
</protein>
<evidence type="ECO:0000313" key="1">
    <source>
        <dbReference type="EMBL" id="WRP16335.1"/>
    </source>
</evidence>
<dbReference type="InterPro" id="IPR010152">
    <property type="entry name" value="CRISPR-assoc_prot_Cas2_sub"/>
</dbReference>
<dbReference type="Gene3D" id="3.30.70.240">
    <property type="match status" value="1"/>
</dbReference>
<dbReference type="RefSeq" id="WP_324715607.1">
    <property type="nucleotide sequence ID" value="NZ_CP141615.1"/>
</dbReference>
<keyword evidence="2" id="KW-1185">Reference proteome</keyword>
<dbReference type="CDD" id="cd09755">
    <property type="entry name" value="Cas2_I-E"/>
    <property type="match status" value="1"/>
</dbReference>
<gene>
    <name evidence="1" type="primary">cas2e</name>
    <name evidence="1" type="ORF">U7230_09520</name>
</gene>
<evidence type="ECO:0000313" key="2">
    <source>
        <dbReference type="Proteomes" id="UP001332192"/>
    </source>
</evidence>
<dbReference type="EMBL" id="CP141615">
    <property type="protein sequence ID" value="WRP16335.1"/>
    <property type="molecule type" value="Genomic_DNA"/>
</dbReference>
<dbReference type="NCBIfam" id="TIGR01873">
    <property type="entry name" value="cas_CT1978"/>
    <property type="match status" value="1"/>
</dbReference>
<dbReference type="Pfam" id="PF09707">
    <property type="entry name" value="Cas_Cas2CT1978"/>
    <property type="match status" value="1"/>
</dbReference>
<accession>A0ABZ1BUN5</accession>
<dbReference type="Proteomes" id="UP001332192">
    <property type="component" value="Chromosome"/>
</dbReference>
<name>A0ABZ1BUN5_9FIRM</name>
<proteinExistence type="predicted"/>
<organism evidence="1 2">
    <name type="scientific">Carboxydichorda subterranea</name>
    <dbReference type="NCBI Taxonomy" id="3109565"/>
    <lineage>
        <taxon>Bacteria</taxon>
        <taxon>Bacillati</taxon>
        <taxon>Bacillota</taxon>
        <taxon>Limnochordia</taxon>
        <taxon>Limnochordales</taxon>
        <taxon>Geochordaceae</taxon>
        <taxon>Carboxydichorda</taxon>
    </lineage>
</organism>